<dbReference type="EMBL" id="CAJOBJ010003454">
    <property type="protein sequence ID" value="CAF3966088.1"/>
    <property type="molecule type" value="Genomic_DNA"/>
</dbReference>
<dbReference type="EMBL" id="CAJNRE010016656">
    <property type="protein sequence ID" value="CAF2147753.1"/>
    <property type="molecule type" value="Genomic_DNA"/>
</dbReference>
<evidence type="ECO:0000313" key="3">
    <source>
        <dbReference type="EMBL" id="CAF1307625.1"/>
    </source>
</evidence>
<evidence type="ECO:0000313" key="6">
    <source>
        <dbReference type="EMBL" id="CAF3966088.1"/>
    </source>
</evidence>
<protein>
    <submittedName>
        <fullName evidence="4">Uncharacterized protein</fullName>
    </submittedName>
</protein>
<dbReference type="EMBL" id="CAJOBI010062382">
    <property type="protein sequence ID" value="CAF4421044.1"/>
    <property type="molecule type" value="Genomic_DNA"/>
</dbReference>
<proteinExistence type="predicted"/>
<evidence type="ECO:0000313" key="7">
    <source>
        <dbReference type="EMBL" id="CAF4421044.1"/>
    </source>
</evidence>
<dbReference type="Proteomes" id="UP000681967">
    <property type="component" value="Unassembled WGS sequence"/>
</dbReference>
<feature type="chain" id="PRO_5036413330" evidence="1">
    <location>
        <begin position="18"/>
        <end position="183"/>
    </location>
</feature>
<dbReference type="EMBL" id="CAJNOW010001118">
    <property type="protein sequence ID" value="CAF1307625.1"/>
    <property type="molecule type" value="Genomic_DNA"/>
</dbReference>
<dbReference type="AlphaFoldDB" id="A0A816XPF1"/>
<sequence>MMLVTTFSLYSIVIINGLHFRGGIITWEPDSSVTNDSSNITVIFHQRYAWSSSLVPCNQTNIFNRDLIGYFLVTPLVCLSSSSQSNAANYSSQQIASEVYCTDFNVAPGISFDRRSQTLLLPNSTELMLVFCSTEKWLSLTYGSASAGWSLPVFVNLAPRVGIEINLSPTSTMPLMVNAPIRI</sequence>
<name>A0A816XPF1_9BILA</name>
<organism evidence="4 8">
    <name type="scientific">Rotaria magnacalcarata</name>
    <dbReference type="NCBI Taxonomy" id="392030"/>
    <lineage>
        <taxon>Eukaryota</taxon>
        <taxon>Metazoa</taxon>
        <taxon>Spiralia</taxon>
        <taxon>Gnathifera</taxon>
        <taxon>Rotifera</taxon>
        <taxon>Eurotatoria</taxon>
        <taxon>Bdelloidea</taxon>
        <taxon>Philodinida</taxon>
        <taxon>Philodinidae</taxon>
        <taxon>Rotaria</taxon>
    </lineage>
</organism>
<evidence type="ECO:0000313" key="4">
    <source>
        <dbReference type="EMBL" id="CAF2147753.1"/>
    </source>
</evidence>
<evidence type="ECO:0000256" key="1">
    <source>
        <dbReference type="SAM" id="SignalP"/>
    </source>
</evidence>
<accession>A0A816XPF1</accession>
<evidence type="ECO:0000313" key="8">
    <source>
        <dbReference type="Proteomes" id="UP000663824"/>
    </source>
</evidence>
<dbReference type="Proteomes" id="UP000663834">
    <property type="component" value="Unassembled WGS sequence"/>
</dbReference>
<dbReference type="EMBL" id="CAJOBH010003695">
    <property type="protein sequence ID" value="CAF3962439.1"/>
    <property type="molecule type" value="Genomic_DNA"/>
</dbReference>
<dbReference type="Proteomes" id="UP000663824">
    <property type="component" value="Unassembled WGS sequence"/>
</dbReference>
<dbReference type="Proteomes" id="UP000663855">
    <property type="component" value="Unassembled WGS sequence"/>
</dbReference>
<feature type="signal peptide" evidence="1">
    <location>
        <begin position="1"/>
        <end position="17"/>
    </location>
</feature>
<dbReference type="Proteomes" id="UP000676336">
    <property type="component" value="Unassembled WGS sequence"/>
</dbReference>
<evidence type="ECO:0000313" key="5">
    <source>
        <dbReference type="EMBL" id="CAF3962439.1"/>
    </source>
</evidence>
<comment type="caution">
    <text evidence="4">The sequence shown here is derived from an EMBL/GenBank/DDBJ whole genome shotgun (WGS) entry which is preliminary data.</text>
</comment>
<dbReference type="Proteomes" id="UP000681720">
    <property type="component" value="Unassembled WGS sequence"/>
</dbReference>
<keyword evidence="1" id="KW-0732">Signal</keyword>
<dbReference type="EMBL" id="CAJNOV010001811">
    <property type="protein sequence ID" value="CAF1079285.1"/>
    <property type="molecule type" value="Genomic_DNA"/>
</dbReference>
<reference evidence="4" key="1">
    <citation type="submission" date="2021-02" db="EMBL/GenBank/DDBJ databases">
        <authorList>
            <person name="Nowell W R."/>
        </authorList>
    </citation>
    <scope>NUCLEOTIDE SEQUENCE</scope>
</reference>
<gene>
    <name evidence="5" type="ORF">BYL167_LOCUS11620</name>
    <name evidence="2" type="ORF">CJN711_LOCUS6115</name>
    <name evidence="6" type="ORF">GIL414_LOCUS9896</name>
    <name evidence="3" type="ORF">KQP761_LOCUS5090</name>
    <name evidence="4" type="ORF">MBJ925_LOCUS30708</name>
    <name evidence="7" type="ORF">SMN809_LOCUS31364</name>
</gene>
<evidence type="ECO:0000313" key="2">
    <source>
        <dbReference type="EMBL" id="CAF1079285.1"/>
    </source>
</evidence>